<dbReference type="eggNOG" id="COG1247">
    <property type="taxonomic scope" value="Bacteria"/>
</dbReference>
<dbReference type="GO" id="GO:0016747">
    <property type="term" value="F:acyltransferase activity, transferring groups other than amino-acyl groups"/>
    <property type="evidence" value="ECO:0007669"/>
    <property type="project" value="InterPro"/>
</dbReference>
<keyword evidence="1" id="KW-0808">Transferase</keyword>
<dbReference type="Proteomes" id="UP000016960">
    <property type="component" value="Unassembled WGS sequence"/>
</dbReference>
<dbReference type="CDD" id="cd04301">
    <property type="entry name" value="NAT_SF"/>
    <property type="match status" value="1"/>
</dbReference>
<gene>
    <name evidence="4" type="ORF">KR51_00001360</name>
</gene>
<evidence type="ECO:0000256" key="2">
    <source>
        <dbReference type="ARBA" id="ARBA00023315"/>
    </source>
</evidence>
<accession>U5DN34</accession>
<dbReference type="InterPro" id="IPR050832">
    <property type="entry name" value="Bact_Acetyltransf"/>
</dbReference>
<dbReference type="InParanoid" id="U5DN34"/>
<feature type="domain" description="N-acetyltransferase" evidence="3">
    <location>
        <begin position="1"/>
        <end position="168"/>
    </location>
</feature>
<keyword evidence="2" id="KW-0012">Acyltransferase</keyword>
<dbReference type="AlphaFoldDB" id="U5DN34"/>
<dbReference type="SUPFAM" id="SSF55729">
    <property type="entry name" value="Acyl-CoA N-acyltransferases (Nat)"/>
    <property type="match status" value="1"/>
</dbReference>
<dbReference type="EMBL" id="ASSJ01000003">
    <property type="protein sequence ID" value="ERN43076.1"/>
    <property type="molecule type" value="Genomic_DNA"/>
</dbReference>
<protein>
    <submittedName>
        <fullName evidence="4">Sortase</fullName>
    </submittedName>
</protein>
<evidence type="ECO:0000256" key="1">
    <source>
        <dbReference type="ARBA" id="ARBA00022679"/>
    </source>
</evidence>
<organism evidence="4 5">
    <name type="scientific">Rubidibacter lacunae KORDI 51-2</name>
    <dbReference type="NCBI Taxonomy" id="582515"/>
    <lineage>
        <taxon>Bacteria</taxon>
        <taxon>Bacillati</taxon>
        <taxon>Cyanobacteriota</taxon>
        <taxon>Cyanophyceae</taxon>
        <taxon>Oscillatoriophycideae</taxon>
        <taxon>Chroococcales</taxon>
        <taxon>Aphanothecaceae</taxon>
        <taxon>Rubidibacter</taxon>
    </lineage>
</organism>
<proteinExistence type="predicted"/>
<name>U5DN34_9CHRO</name>
<evidence type="ECO:0000313" key="5">
    <source>
        <dbReference type="Proteomes" id="UP000016960"/>
    </source>
</evidence>
<dbReference type="PANTHER" id="PTHR43877">
    <property type="entry name" value="AMINOALKYLPHOSPHONATE N-ACETYLTRANSFERASE-RELATED-RELATED"/>
    <property type="match status" value="1"/>
</dbReference>
<dbReference type="InterPro" id="IPR016181">
    <property type="entry name" value="Acyl_CoA_acyltransferase"/>
</dbReference>
<reference evidence="4 5" key="1">
    <citation type="submission" date="2013-05" db="EMBL/GenBank/DDBJ databases">
        <title>Draft genome sequence of Rubidibacter lacunae KORDI 51-2.</title>
        <authorList>
            <person name="Choi D.H."/>
            <person name="Noh J.H."/>
            <person name="Kwon K.-K."/>
            <person name="Lee J.-H."/>
            <person name="Ryu J.-Y."/>
        </authorList>
    </citation>
    <scope>NUCLEOTIDE SEQUENCE [LARGE SCALE GENOMIC DNA]</scope>
    <source>
        <strain evidence="4 5">KORDI 51-2</strain>
    </source>
</reference>
<sequence length="171" mass="18910">MLIRNADDCDAAAIASIHIAAWRKAYSGIVPNHILDALDVSQRTQQWAANIAAASLRTMVADTEGHIVGFASFAGTRDEDDDPLAIAEIQAIYVDPDKWGKGIGQRLCTSVIAELCTQSYSSATLWVLKDNQRACRFYKLAGFRMDGKTKTRTIGVPLQIVRYRKNLEYAM</sequence>
<keyword evidence="5" id="KW-1185">Reference proteome</keyword>
<dbReference type="OrthoDB" id="9795206at2"/>
<evidence type="ECO:0000313" key="4">
    <source>
        <dbReference type="EMBL" id="ERN43076.1"/>
    </source>
</evidence>
<evidence type="ECO:0000259" key="3">
    <source>
        <dbReference type="PROSITE" id="PS51186"/>
    </source>
</evidence>
<dbReference type="Gene3D" id="3.40.630.30">
    <property type="match status" value="1"/>
</dbReference>
<dbReference type="STRING" id="582515.KR51_00001360"/>
<dbReference type="Pfam" id="PF00583">
    <property type="entry name" value="Acetyltransf_1"/>
    <property type="match status" value="1"/>
</dbReference>
<dbReference type="RefSeq" id="WP_022603821.1">
    <property type="nucleotide sequence ID" value="NZ_ASSJ01000003.1"/>
</dbReference>
<dbReference type="PROSITE" id="PS51186">
    <property type="entry name" value="GNAT"/>
    <property type="match status" value="1"/>
</dbReference>
<comment type="caution">
    <text evidence="4">The sequence shown here is derived from an EMBL/GenBank/DDBJ whole genome shotgun (WGS) entry which is preliminary data.</text>
</comment>
<dbReference type="InterPro" id="IPR000182">
    <property type="entry name" value="GNAT_dom"/>
</dbReference>